<proteinExistence type="predicted"/>
<name>A0A8X6SW43_TRICX</name>
<dbReference type="EMBL" id="BMAU01021349">
    <property type="protein sequence ID" value="GFY18480.1"/>
    <property type="molecule type" value="Genomic_DNA"/>
</dbReference>
<gene>
    <name evidence="2" type="ORF">TNCV_2397071</name>
</gene>
<feature type="region of interest" description="Disordered" evidence="1">
    <location>
        <begin position="77"/>
        <end position="100"/>
    </location>
</feature>
<organism evidence="2 3">
    <name type="scientific">Trichonephila clavipes</name>
    <name type="common">Golden silk orbweaver</name>
    <name type="synonym">Nephila clavipes</name>
    <dbReference type="NCBI Taxonomy" id="2585209"/>
    <lineage>
        <taxon>Eukaryota</taxon>
        <taxon>Metazoa</taxon>
        <taxon>Ecdysozoa</taxon>
        <taxon>Arthropoda</taxon>
        <taxon>Chelicerata</taxon>
        <taxon>Arachnida</taxon>
        <taxon>Araneae</taxon>
        <taxon>Araneomorphae</taxon>
        <taxon>Entelegynae</taxon>
        <taxon>Araneoidea</taxon>
        <taxon>Nephilidae</taxon>
        <taxon>Trichonephila</taxon>
    </lineage>
</organism>
<dbReference type="Proteomes" id="UP000887159">
    <property type="component" value="Unassembled WGS sequence"/>
</dbReference>
<comment type="caution">
    <text evidence="2">The sequence shown here is derived from an EMBL/GenBank/DDBJ whole genome shotgun (WGS) entry which is preliminary data.</text>
</comment>
<protein>
    <submittedName>
        <fullName evidence="2">Uncharacterized protein</fullName>
    </submittedName>
</protein>
<evidence type="ECO:0000313" key="3">
    <source>
        <dbReference type="Proteomes" id="UP000887159"/>
    </source>
</evidence>
<evidence type="ECO:0000313" key="2">
    <source>
        <dbReference type="EMBL" id="GFY18480.1"/>
    </source>
</evidence>
<reference evidence="2" key="1">
    <citation type="submission" date="2020-08" db="EMBL/GenBank/DDBJ databases">
        <title>Multicomponent nature underlies the extraordinary mechanical properties of spider dragline silk.</title>
        <authorList>
            <person name="Kono N."/>
            <person name="Nakamura H."/>
            <person name="Mori M."/>
            <person name="Yoshida Y."/>
            <person name="Ohtoshi R."/>
            <person name="Malay A.D."/>
            <person name="Moran D.A.P."/>
            <person name="Tomita M."/>
            <person name="Numata K."/>
            <person name="Arakawa K."/>
        </authorList>
    </citation>
    <scope>NUCLEOTIDE SEQUENCE</scope>
</reference>
<sequence length="100" mass="11350">MLQALQVTTQPIPTGEGLLDAFMQVGCAGGVRYSDDDPFHEIRHCSHRRLVRKRFQGVPEERTLGIEIREEWMPSKRPAASKLPHGIRSREVVTQSNRVS</sequence>
<evidence type="ECO:0000256" key="1">
    <source>
        <dbReference type="SAM" id="MobiDB-lite"/>
    </source>
</evidence>
<dbReference type="AlphaFoldDB" id="A0A8X6SW43"/>
<keyword evidence="3" id="KW-1185">Reference proteome</keyword>
<accession>A0A8X6SW43</accession>